<feature type="non-terminal residue" evidence="2">
    <location>
        <position position="87"/>
    </location>
</feature>
<sequence>MSGPYNTLCKKAKVKAEEENSSETDISSDNDSDQNEDETDVNNANNMLWTDEIVTIDTHQVSRSYYTSFQKWGWLKPITPTAPPKII</sequence>
<evidence type="ECO:0000256" key="1">
    <source>
        <dbReference type="SAM" id="MobiDB-lite"/>
    </source>
</evidence>
<organism evidence="2 3">
    <name type="scientific">Gigaspora margarita</name>
    <dbReference type="NCBI Taxonomy" id="4874"/>
    <lineage>
        <taxon>Eukaryota</taxon>
        <taxon>Fungi</taxon>
        <taxon>Fungi incertae sedis</taxon>
        <taxon>Mucoromycota</taxon>
        <taxon>Glomeromycotina</taxon>
        <taxon>Glomeromycetes</taxon>
        <taxon>Diversisporales</taxon>
        <taxon>Gigasporaceae</taxon>
        <taxon>Gigaspora</taxon>
    </lineage>
</organism>
<accession>A0ABN7UT06</accession>
<comment type="caution">
    <text evidence="2">The sequence shown here is derived from an EMBL/GenBank/DDBJ whole genome shotgun (WGS) entry which is preliminary data.</text>
</comment>
<feature type="compositionally biased region" description="Acidic residues" evidence="1">
    <location>
        <begin position="19"/>
        <end position="40"/>
    </location>
</feature>
<gene>
    <name evidence="2" type="ORF">GMARGA_LOCUS10023</name>
</gene>
<dbReference type="Proteomes" id="UP000789901">
    <property type="component" value="Unassembled WGS sequence"/>
</dbReference>
<evidence type="ECO:0000313" key="2">
    <source>
        <dbReference type="EMBL" id="CAG8663663.1"/>
    </source>
</evidence>
<reference evidence="2 3" key="1">
    <citation type="submission" date="2021-06" db="EMBL/GenBank/DDBJ databases">
        <authorList>
            <person name="Kallberg Y."/>
            <person name="Tangrot J."/>
            <person name="Rosling A."/>
        </authorList>
    </citation>
    <scope>NUCLEOTIDE SEQUENCE [LARGE SCALE GENOMIC DNA]</scope>
    <source>
        <strain evidence="2 3">120-4 pot B 10/14</strain>
    </source>
</reference>
<proteinExistence type="predicted"/>
<dbReference type="EMBL" id="CAJVQB010005514">
    <property type="protein sequence ID" value="CAG8663663.1"/>
    <property type="molecule type" value="Genomic_DNA"/>
</dbReference>
<evidence type="ECO:0000313" key="3">
    <source>
        <dbReference type="Proteomes" id="UP000789901"/>
    </source>
</evidence>
<name>A0ABN7UT06_GIGMA</name>
<feature type="region of interest" description="Disordered" evidence="1">
    <location>
        <begin position="1"/>
        <end position="45"/>
    </location>
</feature>
<protein>
    <submittedName>
        <fullName evidence="2">29562_t:CDS:1</fullName>
    </submittedName>
</protein>
<keyword evidence="3" id="KW-1185">Reference proteome</keyword>